<dbReference type="EMBL" id="CAJNJA010080827">
    <property type="protein sequence ID" value="CAE7928513.1"/>
    <property type="molecule type" value="Genomic_DNA"/>
</dbReference>
<gene>
    <name evidence="1" type="ORF">SNEC2469_LOCUS32216</name>
</gene>
<comment type="caution">
    <text evidence="1">The sequence shown here is derived from an EMBL/GenBank/DDBJ whole genome shotgun (WGS) entry which is preliminary data.</text>
</comment>
<protein>
    <submittedName>
        <fullName evidence="1">Uncharacterized protein</fullName>
    </submittedName>
</protein>
<evidence type="ECO:0000313" key="1">
    <source>
        <dbReference type="EMBL" id="CAE7928513.1"/>
    </source>
</evidence>
<sequence length="130" mass="14953">YWGWQLSLHLNREAQWQTGVKVASGEAPEAKIRTGRGAFVFLVSRQRLEERVNLGKVLKYSLGEEEDFMEALPLPLQDDESEILKHCWWRVLKGKVGEKSAIMQITMPEELIGELRQPMEDLLQSFRLGG</sequence>
<dbReference type="AlphaFoldDB" id="A0A813BVX0"/>
<dbReference type="Proteomes" id="UP000601435">
    <property type="component" value="Unassembled WGS sequence"/>
</dbReference>
<feature type="non-terminal residue" evidence="1">
    <location>
        <position position="130"/>
    </location>
</feature>
<accession>A0A813BVX0</accession>
<keyword evidence="2" id="KW-1185">Reference proteome</keyword>
<dbReference type="OrthoDB" id="10552539at2759"/>
<proteinExistence type="predicted"/>
<reference evidence="1" key="1">
    <citation type="submission" date="2021-02" db="EMBL/GenBank/DDBJ databases">
        <authorList>
            <person name="Dougan E. K."/>
            <person name="Rhodes N."/>
            <person name="Thang M."/>
            <person name="Chan C."/>
        </authorList>
    </citation>
    <scope>NUCLEOTIDE SEQUENCE</scope>
</reference>
<name>A0A813BVX0_9DINO</name>
<evidence type="ECO:0000313" key="2">
    <source>
        <dbReference type="Proteomes" id="UP000601435"/>
    </source>
</evidence>
<organism evidence="1 2">
    <name type="scientific">Symbiodinium necroappetens</name>
    <dbReference type="NCBI Taxonomy" id="1628268"/>
    <lineage>
        <taxon>Eukaryota</taxon>
        <taxon>Sar</taxon>
        <taxon>Alveolata</taxon>
        <taxon>Dinophyceae</taxon>
        <taxon>Suessiales</taxon>
        <taxon>Symbiodiniaceae</taxon>
        <taxon>Symbiodinium</taxon>
    </lineage>
</organism>